<evidence type="ECO:0000256" key="9">
    <source>
        <dbReference type="ARBA" id="ARBA00075096"/>
    </source>
</evidence>
<dbReference type="InterPro" id="IPR019337">
    <property type="entry name" value="Telomere_length_regulation_dom"/>
</dbReference>
<accession>A0A8X8YZW3</accession>
<dbReference type="SUPFAM" id="SSF48371">
    <property type="entry name" value="ARM repeat"/>
    <property type="match status" value="1"/>
</dbReference>
<feature type="region of interest" description="Disordered" evidence="10">
    <location>
        <begin position="460"/>
        <end position="498"/>
    </location>
</feature>
<dbReference type="Pfam" id="PF10602">
    <property type="entry name" value="RPN7"/>
    <property type="match status" value="1"/>
</dbReference>
<evidence type="ECO:0000259" key="11">
    <source>
        <dbReference type="PROSITE" id="PS50250"/>
    </source>
</evidence>
<reference evidence="12" key="2">
    <citation type="submission" date="2020-08" db="EMBL/GenBank/DDBJ databases">
        <title>Plant Genome Project.</title>
        <authorList>
            <person name="Zhang R.-G."/>
        </authorList>
    </citation>
    <scope>NUCLEOTIDE SEQUENCE</scope>
    <source>
        <strain evidence="12">Huo1</strain>
        <tissue evidence="12">Leaf</tissue>
    </source>
</reference>
<dbReference type="Pfam" id="PF21154">
    <property type="entry name" value="RPN7_PSMD6_C"/>
    <property type="match status" value="1"/>
</dbReference>
<organism evidence="12">
    <name type="scientific">Salvia splendens</name>
    <name type="common">Scarlet sage</name>
    <dbReference type="NCBI Taxonomy" id="180675"/>
    <lineage>
        <taxon>Eukaryota</taxon>
        <taxon>Viridiplantae</taxon>
        <taxon>Streptophyta</taxon>
        <taxon>Embryophyta</taxon>
        <taxon>Tracheophyta</taxon>
        <taxon>Spermatophyta</taxon>
        <taxon>Magnoliopsida</taxon>
        <taxon>eudicotyledons</taxon>
        <taxon>Gunneridae</taxon>
        <taxon>Pentapetalae</taxon>
        <taxon>asterids</taxon>
        <taxon>lamiids</taxon>
        <taxon>Lamiales</taxon>
        <taxon>Lamiaceae</taxon>
        <taxon>Nepetoideae</taxon>
        <taxon>Mentheae</taxon>
        <taxon>Salviinae</taxon>
        <taxon>Salvia</taxon>
        <taxon>Salvia subgen. Calosphace</taxon>
        <taxon>core Calosphace</taxon>
    </lineage>
</organism>
<dbReference type="InterPro" id="IPR057348">
    <property type="entry name" value="TELO2_ARM"/>
</dbReference>
<dbReference type="Gene3D" id="1.25.40.720">
    <property type="entry name" value="Telomere length regulation protein 2, C-terminal domain"/>
    <property type="match status" value="1"/>
</dbReference>
<dbReference type="InterPro" id="IPR038528">
    <property type="entry name" value="TEL2_C_sf"/>
</dbReference>
<keyword evidence="13" id="KW-1185">Reference proteome</keyword>
<evidence type="ECO:0000313" key="12">
    <source>
        <dbReference type="EMBL" id="KAG6386786.1"/>
    </source>
</evidence>
<comment type="similarity">
    <text evidence="4">Belongs to the TEL2 family.</text>
</comment>
<dbReference type="SUPFAM" id="SSF46785">
    <property type="entry name" value="Winged helix' DNA-binding domain"/>
    <property type="match status" value="1"/>
</dbReference>
<feature type="region of interest" description="Disordered" evidence="10">
    <location>
        <begin position="693"/>
        <end position="715"/>
    </location>
</feature>
<dbReference type="Gene3D" id="1.25.40.570">
    <property type="match status" value="1"/>
</dbReference>
<comment type="subcellular location">
    <subcellularLocation>
        <location evidence="2">Cytoplasm</location>
    </subcellularLocation>
</comment>
<evidence type="ECO:0000256" key="1">
    <source>
        <dbReference type="ARBA" id="ARBA00002187"/>
    </source>
</evidence>
<feature type="compositionally biased region" description="Polar residues" evidence="10">
    <location>
        <begin position="475"/>
        <end position="485"/>
    </location>
</feature>
<feature type="domain" description="PCI" evidence="11">
    <location>
        <begin position="1194"/>
        <end position="1362"/>
    </location>
</feature>
<sequence>MCVISFDEVSTSKKKMKRLPMAIGGEESPRKKRAELEKRVLERVGNVISSIDDAKHVDQVIIALHSLAVCLFPLNPDSISGSVDEKYRDELGAVDVPSQDEKTEWWRVFYKGSGFRIFARVLLYDVASNWLACFPASARKLVYDAFFVDGCATEIVQVVVPCLQPGESGSYDSTAVNSNAERLLVICLLDNDLVCQMTREFAGNCHFEDLCHEQVKKAISATSQLITSIPDKARREAPASLTPRLFFKNLTSQLLHGVEEWDLKFVDESHVAYNNHMNGVILFIGEAFTRISRRGSTDIMLREMIPKILEQVRSVLSSTSDLALSEIFESRPGFRFWLKIIEAVNDSHSVERIAEELLRQLATQKVNEFTDVTAALGLCLQQMTKEDLDATKDALHLILQGISCRLENPVYLIRKMASSIALVFSKIIDPDNPLYLDDSCQEETIDWDFGFATPREVSATATVPGEEKIQERESSSNQISGNEIQKSGEKGVHVSKSQKNKESAFTIIDPDEIIDPAELNNEYTLQEGSDYESDDSETSSASSLQPYDLTDDDADLKRKFTQLVDVVGALRKSDDAEGVEKALDAAEKLIRASPDELKYLAGDLGKALVQVRCSESTVEGEEDSAEERRQKALVGLIATRPLESLESMHKLLYSPNVDTSQRIMILDVMTDAAQELANTRILKSEHRPATLISSSDQPWFTPRNDGPPGAGSWKEISSTETPLNWSYSYERVLPSKASQIRKGKTRRWSLKHPTHDSQLEWSQNSFPQYAAAFMLPAMQGHDQKRHGVDLLGRDFVVLGKLIHTLGVCIKCAAMHPEASVLAAPLLDMLRSREISHHPEAYVRRSVLFTASCILVALHPSFVASAVAEGNIEISEGLDWIHRWALKVAESDTDRECHTLALGCLQLHAEMALQASRALESSSSTTAQGITLFPKEARKNSMEGEEGVQQPQLLLANNLFLLTQNDVDDIEKVRLRDEVFNFIVANDMAPLYETLVASKVLDLDQKALDSMRSKIDDELKNLEENCFCILELTKDSHEPAVVVVNTLFVQLRERKDGSQPFPFGYHSRVQFMELIPCWVEKCKIAYGVRIADAEENLGESEVREAHLAKSLFYIRIGDKEKALEQLKITEGKTVAVGQKMDLVFHTLQIGFFHMDFDLISKSIDKAKKLFEEGGDWERKNRLKVYEGLYCMSTRNFKKAADLFLDSISTFTTYELFTYDTFIFYTGLTSIISLDRVSLKQKVVDAPEILTVIGKIPYLSDFLNSLYDCQYKSFFTAFAGLTEHIKLDRYLHLHFRYYMREIRTVVYSQFLESYKSVTIEAMAKSFGVTVDFIDIELSRFIAAGKLHCKIDKVVGVLETNRPDAKNALYQSTIKQGDFLLNRIQKLSRVIDL</sequence>
<dbReference type="PROSITE" id="PS50250">
    <property type="entry name" value="PCI"/>
    <property type="match status" value="1"/>
</dbReference>
<dbReference type="Proteomes" id="UP000298416">
    <property type="component" value="Unassembled WGS sequence"/>
</dbReference>
<dbReference type="GO" id="GO:0042162">
    <property type="term" value="F:telomeric DNA binding"/>
    <property type="evidence" value="ECO:0007669"/>
    <property type="project" value="TreeGrafter"/>
</dbReference>
<evidence type="ECO:0000256" key="5">
    <source>
        <dbReference type="ARBA" id="ARBA00022490"/>
    </source>
</evidence>
<dbReference type="GO" id="GO:0051879">
    <property type="term" value="F:Hsp90 protein binding"/>
    <property type="evidence" value="ECO:0007669"/>
    <property type="project" value="TreeGrafter"/>
</dbReference>
<protein>
    <recommendedName>
        <fullName evidence="9">26S proteasome regulatory subunit RPN7</fullName>
    </recommendedName>
</protein>
<dbReference type="GO" id="GO:0005829">
    <property type="term" value="C:cytosol"/>
    <property type="evidence" value="ECO:0007669"/>
    <property type="project" value="TreeGrafter"/>
</dbReference>
<keyword evidence="5" id="KW-0963">Cytoplasm</keyword>
<reference evidence="12" key="1">
    <citation type="submission" date="2018-01" db="EMBL/GenBank/DDBJ databases">
        <authorList>
            <person name="Mao J.F."/>
        </authorList>
    </citation>
    <scope>NUCLEOTIDE SEQUENCE</scope>
    <source>
        <strain evidence="12">Huo1</strain>
        <tissue evidence="12">Leaf</tissue>
    </source>
</reference>
<comment type="similarity">
    <text evidence="3">Belongs to the proteasome subunit S10 family.</text>
</comment>
<proteinExistence type="inferred from homology"/>
<dbReference type="Pfam" id="PF10193">
    <property type="entry name" value="Telomere_reg-2"/>
    <property type="match status" value="1"/>
</dbReference>
<feature type="compositionally biased region" description="Basic and acidic residues" evidence="10">
    <location>
        <begin position="465"/>
        <end position="474"/>
    </location>
</feature>
<name>A0A8X8YZW3_SALSN</name>
<dbReference type="InterPro" id="IPR045135">
    <property type="entry name" value="Rpn7_N"/>
</dbReference>
<keyword evidence="6" id="KW-0396">Initiation factor</keyword>
<evidence type="ECO:0000256" key="3">
    <source>
        <dbReference type="ARBA" id="ARBA00005717"/>
    </source>
</evidence>
<dbReference type="Pfam" id="PF01399">
    <property type="entry name" value="PCI"/>
    <property type="match status" value="1"/>
</dbReference>
<dbReference type="InterPro" id="IPR000717">
    <property type="entry name" value="PCI_dom"/>
</dbReference>
<feature type="region of interest" description="Disordered" evidence="10">
    <location>
        <begin position="527"/>
        <end position="550"/>
    </location>
</feature>
<dbReference type="EMBL" id="PNBA02000021">
    <property type="protein sequence ID" value="KAG6386786.1"/>
    <property type="molecule type" value="Genomic_DNA"/>
</dbReference>
<comment type="function">
    <text evidence="1">Acts as a regulatory subunit of the 26S proteasome which is involved in the ATP-dependent degradation of ubiquitinated proteins.</text>
</comment>
<evidence type="ECO:0000256" key="10">
    <source>
        <dbReference type="SAM" id="MobiDB-lite"/>
    </source>
</evidence>
<keyword evidence="7" id="KW-0648">Protein biosynthesis</keyword>
<gene>
    <name evidence="12" type="ORF">SASPL_151960</name>
</gene>
<dbReference type="GO" id="GO:0051083">
    <property type="term" value="P:'de novo' cotranslational protein folding"/>
    <property type="evidence" value="ECO:0007669"/>
    <property type="project" value="TreeGrafter"/>
</dbReference>
<evidence type="ECO:0000256" key="4">
    <source>
        <dbReference type="ARBA" id="ARBA00006133"/>
    </source>
</evidence>
<dbReference type="PANTHER" id="PTHR15830:SF10">
    <property type="entry name" value="TELOMERE LENGTH REGULATION PROTEIN TEL2 HOMOLOG"/>
    <property type="match status" value="1"/>
</dbReference>
<dbReference type="Pfam" id="PF25320">
    <property type="entry name" value="TELO2_ARM"/>
    <property type="match status" value="2"/>
</dbReference>
<evidence type="ECO:0000256" key="6">
    <source>
        <dbReference type="ARBA" id="ARBA00022540"/>
    </source>
</evidence>
<dbReference type="PANTHER" id="PTHR15830">
    <property type="entry name" value="TELOMERE LENGTH REGULATION PROTEIN TEL2 FAMILY MEMBER"/>
    <property type="match status" value="1"/>
</dbReference>
<evidence type="ECO:0000256" key="7">
    <source>
        <dbReference type="ARBA" id="ARBA00022917"/>
    </source>
</evidence>
<dbReference type="GO" id="GO:0000502">
    <property type="term" value="C:proteasome complex"/>
    <property type="evidence" value="ECO:0007669"/>
    <property type="project" value="UniProtKB-KW"/>
</dbReference>
<dbReference type="InterPro" id="IPR049549">
    <property type="entry name" value="RPN7_PSMD6_C"/>
</dbReference>
<dbReference type="InterPro" id="IPR016024">
    <property type="entry name" value="ARM-type_fold"/>
</dbReference>
<comment type="caution">
    <text evidence="12">The sequence shown here is derived from an EMBL/GenBank/DDBJ whole genome shotgun (WGS) entry which is preliminary data.</text>
</comment>
<evidence type="ECO:0000256" key="8">
    <source>
        <dbReference type="ARBA" id="ARBA00022942"/>
    </source>
</evidence>
<evidence type="ECO:0000256" key="2">
    <source>
        <dbReference type="ARBA" id="ARBA00004496"/>
    </source>
</evidence>
<keyword evidence="8" id="KW-0647">Proteasome</keyword>
<evidence type="ECO:0000313" key="13">
    <source>
        <dbReference type="Proteomes" id="UP000298416"/>
    </source>
</evidence>
<dbReference type="FunFam" id="1.25.40.570:FF:000005">
    <property type="entry name" value="26S proteasome regulatory subunit N7"/>
    <property type="match status" value="1"/>
</dbReference>
<dbReference type="GO" id="GO:0003743">
    <property type="term" value="F:translation initiation factor activity"/>
    <property type="evidence" value="ECO:0007669"/>
    <property type="project" value="UniProtKB-KW"/>
</dbReference>
<dbReference type="InterPro" id="IPR036390">
    <property type="entry name" value="WH_DNA-bd_sf"/>
</dbReference>
<dbReference type="SMART" id="SM00088">
    <property type="entry name" value="PINT"/>
    <property type="match status" value="1"/>
</dbReference>
<dbReference type="InterPro" id="IPR051970">
    <property type="entry name" value="TEL2_Regulation"/>
</dbReference>